<dbReference type="EMBL" id="KQ964676">
    <property type="protein sequence ID" value="KXN66924.1"/>
    <property type="molecule type" value="Genomic_DNA"/>
</dbReference>
<dbReference type="PROSITE" id="PS00463">
    <property type="entry name" value="ZN2_CY6_FUNGAL_1"/>
    <property type="match status" value="1"/>
</dbReference>
<protein>
    <recommendedName>
        <fullName evidence="4">Zn(2)-C6 fungal-type domain-containing protein</fullName>
    </recommendedName>
</protein>
<reference evidence="5 6" key="1">
    <citation type="journal article" date="2015" name="Genome Biol. Evol.">
        <title>Phylogenomic analyses indicate that early fungi evolved digesting cell walls of algal ancestors of land plants.</title>
        <authorList>
            <person name="Chang Y."/>
            <person name="Wang S."/>
            <person name="Sekimoto S."/>
            <person name="Aerts A.L."/>
            <person name="Choi C."/>
            <person name="Clum A."/>
            <person name="LaButti K.M."/>
            <person name="Lindquist E.A."/>
            <person name="Yee Ngan C."/>
            <person name="Ohm R.A."/>
            <person name="Salamov A.A."/>
            <person name="Grigoriev I.V."/>
            <person name="Spatafora J.W."/>
            <person name="Berbee M.L."/>
        </authorList>
    </citation>
    <scope>NUCLEOTIDE SEQUENCE [LARGE SCALE GENOMIC DNA]</scope>
    <source>
        <strain evidence="5 6">NRRL 28638</strain>
    </source>
</reference>
<dbReference type="GO" id="GO:0006351">
    <property type="term" value="P:DNA-templated transcription"/>
    <property type="evidence" value="ECO:0007669"/>
    <property type="project" value="InterPro"/>
</dbReference>
<dbReference type="Pfam" id="PF04082">
    <property type="entry name" value="Fungal_trans"/>
    <property type="match status" value="1"/>
</dbReference>
<keyword evidence="6" id="KW-1185">Reference proteome</keyword>
<dbReference type="PANTHER" id="PTHR46910:SF1">
    <property type="entry name" value="MISCELLANEOUS ZN(II)2CYS6 TRANSCRIPTION FACTOR (EUROFUNG)-RELATED"/>
    <property type="match status" value="1"/>
</dbReference>
<dbReference type="SMART" id="SM00066">
    <property type="entry name" value="GAL4"/>
    <property type="match status" value="1"/>
</dbReference>
<accession>A0A137NWD3</accession>
<sequence>MIQQTTFPQDLFNTYSEAAFMSEVSNSASHSLNSKMKYSSPTSIQHSNNELAKNHSDCKKSIKKRKPYSKACDWCRHHKKRCIPTDTDKCLNCVKANIECLDTTLRKRKPSKSRDRYNTGSDSSNSPPDSTGTISPPHSLSSILPPLLPYSQTNSPPLINNSECNFVILTPFDINSNIIKPSPSNALVQASRGPISPIYVTSPIQFNNKSFSAIFNKKDVHFIISFDLSSSSPFVLHPPVRKMKLGKVTTNIFHEISQIPNWKINQLITWYFQYLHPHHPVVDPTSFCNHWLNNSRQPDFLLLFGVVCTLGSGCYPPGEAQVLYPPLRRLIKKYMYAYSKPSLFVVQALLLICPCLDILSEDRLMERGWYYQGIAYRYALQLGLHIDRHDLPFSVREMRKRIWWTIACRDLTKAHSVGWPNFFSSHDTSMSLPKTSAQLPPQLNVSQFSKEMSANYFTAKASFTYLISQMTTLRLEFTTFIKRSPCNQFPFISQRSVYDTNDNKMETYQKRCLSLEKYVIEWYKRLPNIFKTNHCDDIFHIFSHNEQLLPISIFSVNLHVNFWSLLIEINMPLIESTHPPLSQFESQSALSRKSWDSLNPLQKCQVAASIGSYQMETMLTSFVQCIDTYKWWCVINLIRVHVYLIKNCGDYLGSTLPIHQRQLDMLIDVTREGSKRHCVVRDVWYSLQPLLQEFL</sequence>
<dbReference type="OMA" id="EDATHNE"/>
<keyword evidence="1" id="KW-0479">Metal-binding</keyword>
<feature type="region of interest" description="Disordered" evidence="3">
    <location>
        <begin position="109"/>
        <end position="137"/>
    </location>
</feature>
<dbReference type="InterPro" id="IPR036864">
    <property type="entry name" value="Zn2-C6_fun-type_DNA-bd_sf"/>
</dbReference>
<dbReference type="CDD" id="cd12148">
    <property type="entry name" value="fungal_TF_MHR"/>
    <property type="match status" value="1"/>
</dbReference>
<dbReference type="CDD" id="cd00067">
    <property type="entry name" value="GAL4"/>
    <property type="match status" value="1"/>
</dbReference>
<dbReference type="InterPro" id="IPR050987">
    <property type="entry name" value="AtrR-like"/>
</dbReference>
<gene>
    <name evidence="5" type="ORF">CONCODRAFT_80354</name>
</gene>
<organism evidence="5 6">
    <name type="scientific">Conidiobolus coronatus (strain ATCC 28846 / CBS 209.66 / NRRL 28638)</name>
    <name type="common">Delacroixia coronata</name>
    <dbReference type="NCBI Taxonomy" id="796925"/>
    <lineage>
        <taxon>Eukaryota</taxon>
        <taxon>Fungi</taxon>
        <taxon>Fungi incertae sedis</taxon>
        <taxon>Zoopagomycota</taxon>
        <taxon>Entomophthoromycotina</taxon>
        <taxon>Entomophthoromycetes</taxon>
        <taxon>Entomophthorales</taxon>
        <taxon>Ancylistaceae</taxon>
        <taxon>Conidiobolus</taxon>
    </lineage>
</organism>
<dbReference type="OrthoDB" id="5121955at2759"/>
<evidence type="ECO:0000313" key="5">
    <source>
        <dbReference type="EMBL" id="KXN66924.1"/>
    </source>
</evidence>
<feature type="region of interest" description="Disordered" evidence="3">
    <location>
        <begin position="36"/>
        <end position="59"/>
    </location>
</feature>
<evidence type="ECO:0000313" key="6">
    <source>
        <dbReference type="Proteomes" id="UP000070444"/>
    </source>
</evidence>
<dbReference type="PANTHER" id="PTHR46910">
    <property type="entry name" value="TRANSCRIPTION FACTOR PDR1"/>
    <property type="match status" value="1"/>
</dbReference>
<dbReference type="SUPFAM" id="SSF57701">
    <property type="entry name" value="Zn2/Cys6 DNA-binding domain"/>
    <property type="match status" value="1"/>
</dbReference>
<name>A0A137NWD3_CONC2</name>
<dbReference type="Proteomes" id="UP000070444">
    <property type="component" value="Unassembled WGS sequence"/>
</dbReference>
<dbReference type="GO" id="GO:0000981">
    <property type="term" value="F:DNA-binding transcription factor activity, RNA polymerase II-specific"/>
    <property type="evidence" value="ECO:0007669"/>
    <property type="project" value="InterPro"/>
</dbReference>
<feature type="domain" description="Zn(2)-C6 fungal-type" evidence="4">
    <location>
        <begin position="71"/>
        <end position="100"/>
    </location>
</feature>
<dbReference type="AlphaFoldDB" id="A0A137NWD3"/>
<evidence type="ECO:0000259" key="4">
    <source>
        <dbReference type="PROSITE" id="PS00463"/>
    </source>
</evidence>
<feature type="compositionally biased region" description="Polar residues" evidence="3">
    <location>
        <begin position="36"/>
        <end position="51"/>
    </location>
</feature>
<evidence type="ECO:0000256" key="2">
    <source>
        <dbReference type="ARBA" id="ARBA00023242"/>
    </source>
</evidence>
<feature type="compositionally biased region" description="Polar residues" evidence="3">
    <location>
        <begin position="118"/>
        <end position="134"/>
    </location>
</feature>
<dbReference type="GO" id="GO:0008270">
    <property type="term" value="F:zinc ion binding"/>
    <property type="evidence" value="ECO:0007669"/>
    <property type="project" value="InterPro"/>
</dbReference>
<dbReference type="InterPro" id="IPR007219">
    <property type="entry name" value="XnlR_reg_dom"/>
</dbReference>
<evidence type="ECO:0000256" key="1">
    <source>
        <dbReference type="ARBA" id="ARBA00022723"/>
    </source>
</evidence>
<dbReference type="SMART" id="SM00906">
    <property type="entry name" value="Fungal_trans"/>
    <property type="match status" value="1"/>
</dbReference>
<keyword evidence="2" id="KW-0539">Nucleus</keyword>
<proteinExistence type="predicted"/>
<dbReference type="Gene3D" id="4.10.240.10">
    <property type="entry name" value="Zn(2)-C6 fungal-type DNA-binding domain"/>
    <property type="match status" value="1"/>
</dbReference>
<dbReference type="GO" id="GO:0003677">
    <property type="term" value="F:DNA binding"/>
    <property type="evidence" value="ECO:0007669"/>
    <property type="project" value="InterPro"/>
</dbReference>
<evidence type="ECO:0000256" key="3">
    <source>
        <dbReference type="SAM" id="MobiDB-lite"/>
    </source>
</evidence>
<dbReference type="InterPro" id="IPR001138">
    <property type="entry name" value="Zn2Cys6_DnaBD"/>
</dbReference>